<keyword evidence="5 7" id="KW-0040">ANK repeat</keyword>
<keyword evidence="6 8" id="KW-0472">Membrane</keyword>
<dbReference type="Gene3D" id="1.25.40.20">
    <property type="entry name" value="Ankyrin repeat-containing domain"/>
    <property type="match status" value="1"/>
</dbReference>
<gene>
    <name evidence="10" type="ORF">PMEA_00014684</name>
</gene>
<evidence type="ECO:0000256" key="6">
    <source>
        <dbReference type="ARBA" id="ARBA00023136"/>
    </source>
</evidence>
<dbReference type="SUPFAM" id="SSF48403">
    <property type="entry name" value="Ankyrin repeat"/>
    <property type="match status" value="1"/>
</dbReference>
<keyword evidence="2 8" id="KW-0812">Transmembrane</keyword>
<reference evidence="10 11" key="1">
    <citation type="submission" date="2022-05" db="EMBL/GenBank/DDBJ databases">
        <authorList>
            <consortium name="Genoscope - CEA"/>
            <person name="William W."/>
        </authorList>
    </citation>
    <scope>NUCLEOTIDE SEQUENCE [LARGE SCALE GENOMIC DNA]</scope>
</reference>
<comment type="similarity">
    <text evidence="8">Belongs to the DHHC palmitoyltransferase family.</text>
</comment>
<organism evidence="10 11">
    <name type="scientific">Pocillopora meandrina</name>
    <dbReference type="NCBI Taxonomy" id="46732"/>
    <lineage>
        <taxon>Eukaryota</taxon>
        <taxon>Metazoa</taxon>
        <taxon>Cnidaria</taxon>
        <taxon>Anthozoa</taxon>
        <taxon>Hexacorallia</taxon>
        <taxon>Scleractinia</taxon>
        <taxon>Astrocoeniina</taxon>
        <taxon>Pocilloporidae</taxon>
        <taxon>Pocillopora</taxon>
    </lineage>
</organism>
<evidence type="ECO:0000256" key="4">
    <source>
        <dbReference type="ARBA" id="ARBA00022989"/>
    </source>
</evidence>
<evidence type="ECO:0000259" key="9">
    <source>
        <dbReference type="Pfam" id="PF01529"/>
    </source>
</evidence>
<evidence type="ECO:0000256" key="1">
    <source>
        <dbReference type="ARBA" id="ARBA00004141"/>
    </source>
</evidence>
<keyword evidence="8" id="KW-0012">Acyltransferase</keyword>
<accession>A0AAU9WZD0</accession>
<feature type="repeat" description="ANK" evidence="7">
    <location>
        <begin position="98"/>
        <end position="130"/>
    </location>
</feature>
<feature type="transmembrane region" description="Helical" evidence="8">
    <location>
        <begin position="298"/>
        <end position="322"/>
    </location>
</feature>
<dbReference type="SMART" id="SM00248">
    <property type="entry name" value="ANK"/>
    <property type="match status" value="5"/>
</dbReference>
<dbReference type="PRINTS" id="PR01415">
    <property type="entry name" value="ANKYRIN"/>
</dbReference>
<dbReference type="AlphaFoldDB" id="A0AAU9WZD0"/>
<feature type="transmembrane region" description="Helical" evidence="8">
    <location>
        <begin position="425"/>
        <end position="448"/>
    </location>
</feature>
<dbReference type="PROSITE" id="PS50088">
    <property type="entry name" value="ANK_REPEAT"/>
    <property type="match status" value="4"/>
</dbReference>
<dbReference type="InterPro" id="IPR036770">
    <property type="entry name" value="Ankyrin_rpt-contain_sf"/>
</dbReference>
<keyword evidence="4 8" id="KW-1133">Transmembrane helix</keyword>
<dbReference type="InterPro" id="IPR001594">
    <property type="entry name" value="Palmitoyltrfase_DHHC"/>
</dbReference>
<evidence type="ECO:0000256" key="3">
    <source>
        <dbReference type="ARBA" id="ARBA00022737"/>
    </source>
</evidence>
<keyword evidence="8" id="KW-0808">Transferase</keyword>
<name>A0AAU9WZD0_9CNID</name>
<evidence type="ECO:0000256" key="2">
    <source>
        <dbReference type="ARBA" id="ARBA00022692"/>
    </source>
</evidence>
<keyword evidence="11" id="KW-1185">Reference proteome</keyword>
<evidence type="ECO:0000256" key="8">
    <source>
        <dbReference type="RuleBase" id="RU079119"/>
    </source>
</evidence>
<feature type="transmembrane region" description="Helical" evidence="8">
    <location>
        <begin position="243"/>
        <end position="262"/>
    </location>
</feature>
<protein>
    <recommendedName>
        <fullName evidence="8">Palmitoyltransferase</fullName>
        <ecNumber evidence="8">2.3.1.225</ecNumber>
    </recommendedName>
</protein>
<feature type="transmembrane region" description="Helical" evidence="8">
    <location>
        <begin position="328"/>
        <end position="349"/>
    </location>
</feature>
<sequence>MAVFDVILNDKITDLKDLLQADPKCANSVGWHGLTPLHHAALKNNEELIDLLLQYGANINHPNAYRETPLHLACQAASLKLVHKLLEIGADLRAEDSAGRTCIHHAAKSGSVLKLHYLTECGLSLKKRDNRGLTALHIAAENSQLEATEYLVRHKRFPTDVRDSGNCTPLHLAAKHAHCEVAWVLESKSTLSMINEPDVMGKTPLDYASDVETPRHLWLKRHLKYWQASRCPRSRPPNPWMPWFLLLLSPSFGIFLIALSFYQLPLTFAILSTVAIVIFFNIWSFSKHRLQHISAVPSPALAGFFFGSILQSLFCYFFYIMPQLWPEFLWTSLAILLLAVTFVSLRSLYSNPGVVTSNRISDTGESLNILDVAKGVIPESQFCTVCEIVMPEFTKHCKLCEVCIESLDHHCLFLMNCVARNNHRAFVCFMTEILVANALFVRAAVSYFNLKVFLGEASSFGEAMSHDVYVSVLFILNCIGLFYVFFLTFFQFKVITDGGTTYYSSEGGTMHRESLADKNVERPLGSQRSLVVSKDENLLSISCRGILILQENEDKKGTETCIVVVP</sequence>
<evidence type="ECO:0000256" key="7">
    <source>
        <dbReference type="PROSITE-ProRule" id="PRU00023"/>
    </source>
</evidence>
<dbReference type="InterPro" id="IPR050776">
    <property type="entry name" value="Ank_Repeat/CDKN_Inhibitor"/>
</dbReference>
<comment type="caution">
    <text evidence="10">The sequence shown here is derived from an EMBL/GenBank/DDBJ whole genome shotgun (WGS) entry which is preliminary data.</text>
</comment>
<dbReference type="InterPro" id="IPR002110">
    <property type="entry name" value="Ankyrin_rpt"/>
</dbReference>
<evidence type="ECO:0000313" key="10">
    <source>
        <dbReference type="EMBL" id="CAH3131539.1"/>
    </source>
</evidence>
<dbReference type="PANTHER" id="PTHR24201">
    <property type="entry name" value="ANK_REP_REGION DOMAIN-CONTAINING PROTEIN"/>
    <property type="match status" value="1"/>
</dbReference>
<comment type="catalytic activity">
    <reaction evidence="8">
        <text>L-cysteinyl-[protein] + hexadecanoyl-CoA = S-hexadecanoyl-L-cysteinyl-[protein] + CoA</text>
        <dbReference type="Rhea" id="RHEA:36683"/>
        <dbReference type="Rhea" id="RHEA-COMP:10131"/>
        <dbReference type="Rhea" id="RHEA-COMP:11032"/>
        <dbReference type="ChEBI" id="CHEBI:29950"/>
        <dbReference type="ChEBI" id="CHEBI:57287"/>
        <dbReference type="ChEBI" id="CHEBI:57379"/>
        <dbReference type="ChEBI" id="CHEBI:74151"/>
        <dbReference type="EC" id="2.3.1.225"/>
    </reaction>
</comment>
<dbReference type="PROSITE" id="PS50297">
    <property type="entry name" value="ANK_REP_REGION"/>
    <property type="match status" value="3"/>
</dbReference>
<dbReference type="Pfam" id="PF12796">
    <property type="entry name" value="Ank_2"/>
    <property type="match status" value="2"/>
</dbReference>
<dbReference type="EMBL" id="CALNXJ010000026">
    <property type="protein sequence ID" value="CAH3131539.1"/>
    <property type="molecule type" value="Genomic_DNA"/>
</dbReference>
<comment type="subcellular location">
    <subcellularLocation>
        <location evidence="1">Membrane</location>
        <topology evidence="1">Multi-pass membrane protein</topology>
    </subcellularLocation>
</comment>
<comment type="domain">
    <text evidence="8">The DHHC domain is required for palmitoyltransferase activity.</text>
</comment>
<dbReference type="EC" id="2.3.1.225" evidence="8"/>
<feature type="domain" description="Palmitoyltransferase DHHC" evidence="9">
    <location>
        <begin position="379"/>
        <end position="503"/>
    </location>
</feature>
<keyword evidence="3" id="KW-0677">Repeat</keyword>
<dbReference type="PROSITE" id="PS50216">
    <property type="entry name" value="DHHC"/>
    <property type="match status" value="1"/>
</dbReference>
<proteinExistence type="inferred from homology"/>
<dbReference type="GO" id="GO:0019706">
    <property type="term" value="F:protein-cysteine S-palmitoyltransferase activity"/>
    <property type="evidence" value="ECO:0007669"/>
    <property type="project" value="UniProtKB-EC"/>
</dbReference>
<feature type="repeat" description="ANK" evidence="7">
    <location>
        <begin position="65"/>
        <end position="97"/>
    </location>
</feature>
<feature type="transmembrane region" description="Helical" evidence="8">
    <location>
        <begin position="468"/>
        <end position="490"/>
    </location>
</feature>
<feature type="transmembrane region" description="Helical" evidence="8">
    <location>
        <begin position="268"/>
        <end position="286"/>
    </location>
</feature>
<evidence type="ECO:0000313" key="11">
    <source>
        <dbReference type="Proteomes" id="UP001159428"/>
    </source>
</evidence>
<dbReference type="Proteomes" id="UP001159428">
    <property type="component" value="Unassembled WGS sequence"/>
</dbReference>
<feature type="repeat" description="ANK" evidence="7">
    <location>
        <begin position="32"/>
        <end position="64"/>
    </location>
</feature>
<feature type="repeat" description="ANK" evidence="7">
    <location>
        <begin position="131"/>
        <end position="154"/>
    </location>
</feature>
<evidence type="ECO:0000256" key="5">
    <source>
        <dbReference type="ARBA" id="ARBA00023043"/>
    </source>
</evidence>
<dbReference type="Pfam" id="PF01529">
    <property type="entry name" value="DHHC"/>
    <property type="match status" value="1"/>
</dbReference>
<dbReference type="GO" id="GO:0016020">
    <property type="term" value="C:membrane"/>
    <property type="evidence" value="ECO:0007669"/>
    <property type="project" value="UniProtKB-SubCell"/>
</dbReference>